<evidence type="ECO:0000259" key="5">
    <source>
        <dbReference type="Pfam" id="PF01694"/>
    </source>
</evidence>
<accession>A0A0K0XW04</accession>
<dbReference type="InterPro" id="IPR035952">
    <property type="entry name" value="Rhomboid-like_sf"/>
</dbReference>
<dbReference type="EMBL" id="CP012154">
    <property type="protein sequence ID" value="AKS41807.1"/>
    <property type="molecule type" value="Genomic_DNA"/>
</dbReference>
<dbReference type="STRING" id="1579979.WM2015_1435"/>
<evidence type="ECO:0000313" key="7">
    <source>
        <dbReference type="Proteomes" id="UP000066624"/>
    </source>
</evidence>
<dbReference type="GO" id="GO:0016020">
    <property type="term" value="C:membrane"/>
    <property type="evidence" value="ECO:0007669"/>
    <property type="project" value="UniProtKB-SubCell"/>
</dbReference>
<reference evidence="7" key="1">
    <citation type="submission" date="2015-07" db="EMBL/GenBank/DDBJ databases">
        <authorList>
            <person name="Kim K.M."/>
        </authorList>
    </citation>
    <scope>NUCLEOTIDE SEQUENCE [LARGE SCALE GENOMIC DNA]</scope>
    <source>
        <strain evidence="7">KCTC 42284</strain>
    </source>
</reference>
<dbReference type="OrthoDB" id="465874at2"/>
<evidence type="ECO:0000256" key="1">
    <source>
        <dbReference type="ARBA" id="ARBA00004141"/>
    </source>
</evidence>
<dbReference type="InterPro" id="IPR022764">
    <property type="entry name" value="Peptidase_S54_rhomboid_dom"/>
</dbReference>
<dbReference type="PANTHER" id="PTHR43731">
    <property type="entry name" value="RHOMBOID PROTEASE"/>
    <property type="match status" value="1"/>
</dbReference>
<dbReference type="PANTHER" id="PTHR43731:SF9">
    <property type="entry name" value="SLR1461 PROTEIN"/>
    <property type="match status" value="1"/>
</dbReference>
<protein>
    <recommendedName>
        <fullName evidence="5">Peptidase S54 rhomboid domain-containing protein</fullName>
    </recommendedName>
</protein>
<evidence type="ECO:0000256" key="3">
    <source>
        <dbReference type="ARBA" id="ARBA00022989"/>
    </source>
</evidence>
<name>A0A0K0XW04_9GAMM</name>
<keyword evidence="4" id="KW-0472">Membrane</keyword>
<dbReference type="Pfam" id="PF01694">
    <property type="entry name" value="Rhomboid"/>
    <property type="match status" value="1"/>
</dbReference>
<dbReference type="RefSeq" id="WP_049725419.1">
    <property type="nucleotide sequence ID" value="NZ_CP012154.1"/>
</dbReference>
<dbReference type="GO" id="GO:0004252">
    <property type="term" value="F:serine-type endopeptidase activity"/>
    <property type="evidence" value="ECO:0007669"/>
    <property type="project" value="InterPro"/>
</dbReference>
<dbReference type="Gene3D" id="1.20.1540.10">
    <property type="entry name" value="Rhomboid-like"/>
    <property type="match status" value="1"/>
</dbReference>
<evidence type="ECO:0000256" key="2">
    <source>
        <dbReference type="ARBA" id="ARBA00022692"/>
    </source>
</evidence>
<feature type="domain" description="Peptidase S54 rhomboid" evidence="5">
    <location>
        <begin position="63"/>
        <end position="193"/>
    </location>
</feature>
<comment type="subcellular location">
    <subcellularLocation>
        <location evidence="1">Membrane</location>
        <topology evidence="1">Multi-pass membrane protein</topology>
    </subcellularLocation>
</comment>
<sequence>MQLHVPDPDYTGSPRAIRSFWLAVRLVVGLLIVIWAVFGFERLMAIDLTQFGLRPRELAGLLGLATTPLLHGNFSHLMSNTLPLFVGGVAMLFLYPVAALRAFPLIYVGSSGLAWLFARSSLHIGASGLIYGILAFVFVSGLIRRDLRSVGVSLMIWLLYGSMIWGVLPTGSGTSWELHLSGAAVGLVLAFLLERHDRPPLKRYDWEDESEFEEGEDEQPWRDWH</sequence>
<dbReference type="AlphaFoldDB" id="A0A0K0XW04"/>
<dbReference type="Proteomes" id="UP000066624">
    <property type="component" value="Chromosome"/>
</dbReference>
<keyword evidence="2" id="KW-0812">Transmembrane</keyword>
<dbReference type="KEGG" id="wma:WM2015_1435"/>
<dbReference type="SUPFAM" id="SSF144091">
    <property type="entry name" value="Rhomboid-like"/>
    <property type="match status" value="1"/>
</dbReference>
<gene>
    <name evidence="6" type="ORF">WM2015_1435</name>
</gene>
<dbReference type="InterPro" id="IPR050925">
    <property type="entry name" value="Rhomboid_protease_S54"/>
</dbReference>
<organism evidence="6 7">
    <name type="scientific">Wenzhouxiangella marina</name>
    <dbReference type="NCBI Taxonomy" id="1579979"/>
    <lineage>
        <taxon>Bacteria</taxon>
        <taxon>Pseudomonadati</taxon>
        <taxon>Pseudomonadota</taxon>
        <taxon>Gammaproteobacteria</taxon>
        <taxon>Chromatiales</taxon>
        <taxon>Wenzhouxiangellaceae</taxon>
        <taxon>Wenzhouxiangella</taxon>
    </lineage>
</organism>
<keyword evidence="7" id="KW-1185">Reference proteome</keyword>
<evidence type="ECO:0000313" key="6">
    <source>
        <dbReference type="EMBL" id="AKS41807.1"/>
    </source>
</evidence>
<keyword evidence="3" id="KW-1133">Transmembrane helix</keyword>
<evidence type="ECO:0000256" key="4">
    <source>
        <dbReference type="ARBA" id="ARBA00023136"/>
    </source>
</evidence>
<proteinExistence type="predicted"/>